<feature type="transmembrane region" description="Helical" evidence="9">
    <location>
        <begin position="223"/>
        <end position="242"/>
    </location>
</feature>
<feature type="transmembrane region" description="Helical" evidence="9">
    <location>
        <begin position="21"/>
        <end position="43"/>
    </location>
</feature>
<dbReference type="AlphaFoldDB" id="A0AAP3AFI8"/>
<dbReference type="Pfam" id="PF01594">
    <property type="entry name" value="AI-2E_transport"/>
    <property type="match status" value="1"/>
</dbReference>
<feature type="transmembrane region" description="Helical" evidence="9">
    <location>
        <begin position="248"/>
        <end position="272"/>
    </location>
</feature>
<comment type="subcellular location">
    <subcellularLocation>
        <location evidence="1">Cell membrane</location>
        <topology evidence="1">Multi-pass membrane protein</topology>
    </subcellularLocation>
</comment>
<evidence type="ECO:0000256" key="2">
    <source>
        <dbReference type="ARBA" id="ARBA00009773"/>
    </source>
</evidence>
<evidence type="ECO:0000256" key="8">
    <source>
        <dbReference type="SAM" id="MobiDB-lite"/>
    </source>
</evidence>
<evidence type="ECO:0000256" key="1">
    <source>
        <dbReference type="ARBA" id="ARBA00004651"/>
    </source>
</evidence>
<evidence type="ECO:0000313" key="10">
    <source>
        <dbReference type="EMBL" id="MCV7628141.1"/>
    </source>
</evidence>
<dbReference type="PANTHER" id="PTHR21716:SF53">
    <property type="entry name" value="PERMEASE PERM-RELATED"/>
    <property type="match status" value="1"/>
</dbReference>
<dbReference type="GO" id="GO:0005886">
    <property type="term" value="C:plasma membrane"/>
    <property type="evidence" value="ECO:0007669"/>
    <property type="project" value="UniProtKB-SubCell"/>
</dbReference>
<gene>
    <name evidence="10" type="ORF">M3A82_002115</name>
</gene>
<feature type="transmembrane region" description="Helical" evidence="9">
    <location>
        <begin position="316"/>
        <end position="343"/>
    </location>
</feature>
<name>A0AAP3AFI8_MICLU</name>
<dbReference type="InterPro" id="IPR002549">
    <property type="entry name" value="AI-2E-like"/>
</dbReference>
<comment type="similarity">
    <text evidence="2">Belongs to the autoinducer-2 exporter (AI-2E) (TC 2.A.86) family.</text>
</comment>
<evidence type="ECO:0000313" key="11">
    <source>
        <dbReference type="Proteomes" id="UP001205867"/>
    </source>
</evidence>
<evidence type="ECO:0000256" key="3">
    <source>
        <dbReference type="ARBA" id="ARBA00022448"/>
    </source>
</evidence>
<feature type="transmembrane region" description="Helical" evidence="9">
    <location>
        <begin position="163"/>
        <end position="183"/>
    </location>
</feature>
<keyword evidence="3" id="KW-0813">Transport</keyword>
<feature type="region of interest" description="Disordered" evidence="8">
    <location>
        <begin position="358"/>
        <end position="405"/>
    </location>
</feature>
<evidence type="ECO:0000256" key="4">
    <source>
        <dbReference type="ARBA" id="ARBA00022475"/>
    </source>
</evidence>
<feature type="transmembrane region" description="Helical" evidence="9">
    <location>
        <begin position="279"/>
        <end position="296"/>
    </location>
</feature>
<keyword evidence="5 9" id="KW-0812">Transmembrane</keyword>
<evidence type="ECO:0000256" key="9">
    <source>
        <dbReference type="SAM" id="Phobius"/>
    </source>
</evidence>
<feature type="transmembrane region" description="Helical" evidence="9">
    <location>
        <begin position="79"/>
        <end position="99"/>
    </location>
</feature>
<organism evidence="10 11">
    <name type="scientific">Micrococcus luteus</name>
    <name type="common">Micrococcus lysodeikticus</name>
    <dbReference type="NCBI Taxonomy" id="1270"/>
    <lineage>
        <taxon>Bacteria</taxon>
        <taxon>Bacillati</taxon>
        <taxon>Actinomycetota</taxon>
        <taxon>Actinomycetes</taxon>
        <taxon>Micrococcales</taxon>
        <taxon>Micrococcaceae</taxon>
        <taxon>Micrococcus</taxon>
    </lineage>
</organism>
<dbReference type="GO" id="GO:0055085">
    <property type="term" value="P:transmembrane transport"/>
    <property type="evidence" value="ECO:0007669"/>
    <property type="project" value="TreeGrafter"/>
</dbReference>
<feature type="transmembrane region" description="Helical" evidence="9">
    <location>
        <begin position="49"/>
        <end position="67"/>
    </location>
</feature>
<dbReference type="Proteomes" id="UP001205867">
    <property type="component" value="Unassembled WGS sequence"/>
</dbReference>
<accession>A0AAP3AFI8</accession>
<dbReference type="RefSeq" id="WP_049158802.1">
    <property type="nucleotide sequence ID" value="NZ_CP082331.1"/>
</dbReference>
<evidence type="ECO:0000256" key="5">
    <source>
        <dbReference type="ARBA" id="ARBA00022692"/>
    </source>
</evidence>
<keyword evidence="4" id="KW-1003">Cell membrane</keyword>
<reference evidence="10" key="1">
    <citation type="submission" date="2023-06" db="EMBL/GenBank/DDBJ databases">
        <title>lsaBGC provides a comprehensive framework for evolutionary analysis of biosynthetic gene clusters within focal taxa.</title>
        <authorList>
            <person name="Salamzade R."/>
            <person name="Sandstrom S."/>
            <person name="Kalan L.R."/>
        </authorList>
    </citation>
    <scope>NUCLEOTIDE SEQUENCE</scope>
    <source>
        <strain evidence="10">P3-SID899</strain>
    </source>
</reference>
<keyword evidence="6 9" id="KW-1133">Transmembrane helix</keyword>
<protein>
    <submittedName>
        <fullName evidence="10">AI-2E family transporter</fullName>
    </submittedName>
</protein>
<evidence type="ECO:0000256" key="6">
    <source>
        <dbReference type="ARBA" id="ARBA00022989"/>
    </source>
</evidence>
<dbReference type="PANTHER" id="PTHR21716">
    <property type="entry name" value="TRANSMEMBRANE PROTEIN"/>
    <property type="match status" value="1"/>
</dbReference>
<dbReference type="EMBL" id="JALXKZ020000002">
    <property type="protein sequence ID" value="MCV7628141.1"/>
    <property type="molecule type" value="Genomic_DNA"/>
</dbReference>
<evidence type="ECO:0000256" key="7">
    <source>
        <dbReference type="ARBA" id="ARBA00023136"/>
    </source>
</evidence>
<sequence length="405" mass="42070">MSSTLAAQTKINKDVPYGLTVAAAWSWRLVAVVIGVGVVVYLLSFVSLVLIPILVAALLATLLAPVYQAMRRIRVPGVAAALLCVLLLIVVVVGLMGLAGQQIVQGFAQLGDQLGQAVDDAIAWLAGVGVEIPRSGAGLEGLWQTLRDNSATLMNSAVTFGSTAVNIGAGLFIALFALIFFLYDGDRIWRFLLIFVPKAHRATVGRAGRSGWQSLGSYVRVQIFVAFIDAVGIGIGALILGVPLAIPLAVLVFLASFIPMIGATLTGAMAVLLALMSNGLVNALLMLGVVLLVQQIESNVLQPLVMGKAVALHPLAVFLAVAAGSTVLGLAGAVFAVPVLAFVNSFVRALTADTPEELTERTDHALEPGGAEDETAGSHRYRPSAHDDAALASEADAGTRHGDDA</sequence>
<proteinExistence type="inferred from homology"/>
<comment type="caution">
    <text evidence="10">The sequence shown here is derived from an EMBL/GenBank/DDBJ whole genome shotgun (WGS) entry which is preliminary data.</text>
</comment>
<keyword evidence="7 9" id="KW-0472">Membrane</keyword>